<sequence>MWRFQMFSVLFPHLLLIVNNRFYKTKCTRGQRSRNVSRFRINGALVSKPEIDDNVVTSISNTTINLSKHGIDVSLLLRHNFIHCTRNLRIIYLSYGYTEFCDYMTILLKNLLIYATCE</sequence>
<feature type="signal peptide" evidence="1">
    <location>
        <begin position="1"/>
        <end position="27"/>
    </location>
</feature>
<keyword evidence="1" id="KW-0732">Signal</keyword>
<dbReference type="Proteomes" id="UP001430953">
    <property type="component" value="Unassembled WGS sequence"/>
</dbReference>
<feature type="chain" id="PRO_5043576298" evidence="1">
    <location>
        <begin position="28"/>
        <end position="118"/>
    </location>
</feature>
<dbReference type="AlphaFoldDB" id="A0AAW2GS56"/>
<proteinExistence type="predicted"/>
<protein>
    <submittedName>
        <fullName evidence="2">Uncharacterized protein</fullName>
    </submittedName>
</protein>
<evidence type="ECO:0000313" key="3">
    <source>
        <dbReference type="Proteomes" id="UP001430953"/>
    </source>
</evidence>
<name>A0AAW2GS56_9HYME</name>
<gene>
    <name evidence="2" type="ORF">PUN28_002017</name>
</gene>
<organism evidence="2 3">
    <name type="scientific">Cardiocondyla obscurior</name>
    <dbReference type="NCBI Taxonomy" id="286306"/>
    <lineage>
        <taxon>Eukaryota</taxon>
        <taxon>Metazoa</taxon>
        <taxon>Ecdysozoa</taxon>
        <taxon>Arthropoda</taxon>
        <taxon>Hexapoda</taxon>
        <taxon>Insecta</taxon>
        <taxon>Pterygota</taxon>
        <taxon>Neoptera</taxon>
        <taxon>Endopterygota</taxon>
        <taxon>Hymenoptera</taxon>
        <taxon>Apocrita</taxon>
        <taxon>Aculeata</taxon>
        <taxon>Formicoidea</taxon>
        <taxon>Formicidae</taxon>
        <taxon>Myrmicinae</taxon>
        <taxon>Cardiocondyla</taxon>
    </lineage>
</organism>
<comment type="caution">
    <text evidence="2">The sequence shown here is derived from an EMBL/GenBank/DDBJ whole genome shotgun (WGS) entry which is preliminary data.</text>
</comment>
<keyword evidence="3" id="KW-1185">Reference proteome</keyword>
<reference evidence="2 3" key="1">
    <citation type="submission" date="2023-03" db="EMBL/GenBank/DDBJ databases">
        <title>High recombination rates correlate with genetic variation in Cardiocondyla obscurior ants.</title>
        <authorList>
            <person name="Errbii M."/>
        </authorList>
    </citation>
    <scope>NUCLEOTIDE SEQUENCE [LARGE SCALE GENOMIC DNA]</scope>
    <source>
        <strain evidence="2">Alpha-2009</strain>
        <tissue evidence="2">Whole body</tissue>
    </source>
</reference>
<evidence type="ECO:0000256" key="1">
    <source>
        <dbReference type="SAM" id="SignalP"/>
    </source>
</evidence>
<accession>A0AAW2GS56</accession>
<dbReference type="EMBL" id="JADYXP020000002">
    <property type="protein sequence ID" value="KAL0130132.1"/>
    <property type="molecule type" value="Genomic_DNA"/>
</dbReference>
<evidence type="ECO:0000313" key="2">
    <source>
        <dbReference type="EMBL" id="KAL0130132.1"/>
    </source>
</evidence>